<dbReference type="Proteomes" id="UP000054481">
    <property type="component" value="Unassembled WGS sequence"/>
</dbReference>
<evidence type="ECO:0000256" key="1">
    <source>
        <dbReference type="SAM" id="MobiDB-lite"/>
    </source>
</evidence>
<dbReference type="PANTHER" id="PTHR46599">
    <property type="entry name" value="PIGGYBAC TRANSPOSABLE ELEMENT-DERIVED PROTEIN 4"/>
    <property type="match status" value="1"/>
</dbReference>
<dbReference type="OrthoDB" id="5428673at2759"/>
<evidence type="ECO:0000313" key="4">
    <source>
        <dbReference type="Proteomes" id="UP000054481"/>
    </source>
</evidence>
<reference evidence="3 4" key="1">
    <citation type="journal article" date="2014" name="Genome Biol. Evol.">
        <title>Comparative genomics and transcriptomics analyses reveal divergent lifestyle features of nematode endoparasitic fungus Hirsutella minnesotensis.</title>
        <authorList>
            <person name="Lai Y."/>
            <person name="Liu K."/>
            <person name="Zhang X."/>
            <person name="Zhang X."/>
            <person name="Li K."/>
            <person name="Wang N."/>
            <person name="Shu C."/>
            <person name="Wu Y."/>
            <person name="Wang C."/>
            <person name="Bushley K.E."/>
            <person name="Xiang M."/>
            <person name="Liu X."/>
        </authorList>
    </citation>
    <scope>NUCLEOTIDE SEQUENCE [LARGE SCALE GENOMIC DNA]</scope>
    <source>
        <strain evidence="3 4">3608</strain>
    </source>
</reference>
<organism evidence="3 4">
    <name type="scientific">Hirsutella minnesotensis 3608</name>
    <dbReference type="NCBI Taxonomy" id="1043627"/>
    <lineage>
        <taxon>Eukaryota</taxon>
        <taxon>Fungi</taxon>
        <taxon>Dikarya</taxon>
        <taxon>Ascomycota</taxon>
        <taxon>Pezizomycotina</taxon>
        <taxon>Sordariomycetes</taxon>
        <taxon>Hypocreomycetidae</taxon>
        <taxon>Hypocreales</taxon>
        <taxon>Ophiocordycipitaceae</taxon>
        <taxon>Hirsutella</taxon>
    </lineage>
</organism>
<name>A0A0F7ZG64_9HYPO</name>
<accession>A0A0F7ZG64</accession>
<keyword evidence="4" id="KW-1185">Reference proteome</keyword>
<dbReference type="InterPro" id="IPR029526">
    <property type="entry name" value="PGBD"/>
</dbReference>
<dbReference type="EMBL" id="KQ030632">
    <property type="protein sequence ID" value="KJZ70346.1"/>
    <property type="molecule type" value="Genomic_DNA"/>
</dbReference>
<protein>
    <recommendedName>
        <fullName evidence="2">PiggyBac transposable element-derived protein domain-containing protein</fullName>
    </recommendedName>
</protein>
<feature type="region of interest" description="Disordered" evidence="1">
    <location>
        <begin position="35"/>
        <end position="69"/>
    </location>
</feature>
<feature type="domain" description="PiggyBac transposable element-derived protein" evidence="2">
    <location>
        <begin position="73"/>
        <end position="410"/>
    </location>
</feature>
<dbReference type="Pfam" id="PF13843">
    <property type="entry name" value="DDE_Tnp_1_7"/>
    <property type="match status" value="1"/>
</dbReference>
<evidence type="ECO:0000313" key="3">
    <source>
        <dbReference type="EMBL" id="KJZ70346.1"/>
    </source>
</evidence>
<gene>
    <name evidence="3" type="ORF">HIM_10275</name>
</gene>
<proteinExistence type="predicted"/>
<dbReference type="AlphaFoldDB" id="A0A0F7ZG64"/>
<evidence type="ECO:0000259" key="2">
    <source>
        <dbReference type="Pfam" id="PF13843"/>
    </source>
</evidence>
<sequence length="457" mass="51379">MASQQDPQASQAAIPAVNSFEQTLYLRLDHCQREQPIDSTVRPQFDPEPERGPEFVPFHVPEREPQPRQLPPTPLLLFQQFLPESLVKGWVGYTNNGPTPGPEGPRKKYSRENSWTETSLAEVFIWIATLIYMGLHRETRVRDHWKTSIIDSMVPTHPILQFMSFNRYQLLQRHIRIGDPNSISCGLPTPYAQVNEWAEHIQQASLALCQLGTCLAVDECIVGYTGRSMQTVTVKNKPTPTGFKVWVVAQAGYFLRWFWHQPSNALGPAAGKKRKRATGTAESGISLNPTQSVVVSLVKQLPEQTYHVFFDNLFSSPNLLNALRQLGIGATGTARVNCGFYQPFVEAKKADTKGDCWPWGTLKTAPTPDGQVNQFAWKDNALVLFLSTVYSGEEFEQRIRRRPTTTHPRARPIQHEFGDEPVKELFVPSIAAVYNDEMGGVDIATFYNFGASQAGHE</sequence>
<dbReference type="PANTHER" id="PTHR46599:SF3">
    <property type="entry name" value="PIGGYBAC TRANSPOSABLE ELEMENT-DERIVED PROTEIN 4"/>
    <property type="match status" value="1"/>
</dbReference>